<dbReference type="InterPro" id="IPR050155">
    <property type="entry name" value="HAD-like_hydrolase_sf"/>
</dbReference>
<comment type="caution">
    <text evidence="1">The sequence shown here is derived from an EMBL/GenBank/DDBJ whole genome shotgun (WGS) entry which is preliminary data.</text>
</comment>
<sequence length="218" mass="24168">MDKDILLFDLDGTLTDPKVGITRSVAFALDKAGIHVENPDDLCAFIGPPLKDTFMELYSFDEAQALQAIADYRVYFRKQGMLENVAYPGIRELLEALQKQGKTLLVATSKPEEFACTILKHFKLDSYMLDICGATMDGTRSDKADVIAYAVQKHRLPIERCVMIGDRRHDIIGGKKNGMRTIGVLYGYGSREELKEAGADCIVEDVQSLLDVLKKGGS</sequence>
<dbReference type="Proteomes" id="UP000030008">
    <property type="component" value="Unassembled WGS sequence"/>
</dbReference>
<dbReference type="AlphaFoldDB" id="A0A099I4S3"/>
<evidence type="ECO:0000313" key="1">
    <source>
        <dbReference type="EMBL" id="KGJ51853.1"/>
    </source>
</evidence>
<dbReference type="Gene3D" id="1.10.150.240">
    <property type="entry name" value="Putative phosphatase, domain 2"/>
    <property type="match status" value="1"/>
</dbReference>
<dbReference type="EMBL" id="JQIF01000095">
    <property type="protein sequence ID" value="KGJ51853.1"/>
    <property type="molecule type" value="Genomic_DNA"/>
</dbReference>
<dbReference type="RefSeq" id="WP_044907220.1">
    <property type="nucleotide sequence ID" value="NZ_JAQCQO010000005.1"/>
</dbReference>
<evidence type="ECO:0000313" key="2">
    <source>
        <dbReference type="Proteomes" id="UP000030008"/>
    </source>
</evidence>
<proteinExistence type="predicted"/>
<dbReference type="SUPFAM" id="SSF56784">
    <property type="entry name" value="HAD-like"/>
    <property type="match status" value="1"/>
</dbReference>
<dbReference type="InterPro" id="IPR036412">
    <property type="entry name" value="HAD-like_sf"/>
</dbReference>
<dbReference type="InterPro" id="IPR023214">
    <property type="entry name" value="HAD_sf"/>
</dbReference>
<protein>
    <submittedName>
        <fullName evidence="1">5'-nucleotidase</fullName>
    </submittedName>
</protein>
<dbReference type="PANTHER" id="PTHR43434:SF20">
    <property type="entry name" value="5'-NUCLEOTIDASE"/>
    <property type="match status" value="1"/>
</dbReference>
<dbReference type="GO" id="GO:0005829">
    <property type="term" value="C:cytosol"/>
    <property type="evidence" value="ECO:0007669"/>
    <property type="project" value="TreeGrafter"/>
</dbReference>
<accession>A0A099I4S3</accession>
<dbReference type="Gene3D" id="3.40.50.1000">
    <property type="entry name" value="HAD superfamily/HAD-like"/>
    <property type="match status" value="1"/>
</dbReference>
<organism evidence="1 2">
    <name type="scientific">Clostridium innocuum</name>
    <dbReference type="NCBI Taxonomy" id="1522"/>
    <lineage>
        <taxon>Bacteria</taxon>
        <taxon>Bacillati</taxon>
        <taxon>Bacillota</taxon>
        <taxon>Clostridia</taxon>
        <taxon>Eubacteriales</taxon>
        <taxon>Clostridiaceae</taxon>
        <taxon>Clostridium</taxon>
    </lineage>
</organism>
<dbReference type="GO" id="GO:0004713">
    <property type="term" value="F:protein tyrosine kinase activity"/>
    <property type="evidence" value="ECO:0007669"/>
    <property type="project" value="TreeGrafter"/>
</dbReference>
<dbReference type="InterPro" id="IPR041492">
    <property type="entry name" value="HAD_2"/>
</dbReference>
<dbReference type="InterPro" id="IPR023198">
    <property type="entry name" value="PGP-like_dom2"/>
</dbReference>
<dbReference type="CDD" id="cd04302">
    <property type="entry name" value="HAD_5NT"/>
    <property type="match status" value="1"/>
</dbReference>
<dbReference type="Pfam" id="PF13419">
    <property type="entry name" value="HAD_2"/>
    <property type="match status" value="1"/>
</dbReference>
<reference evidence="1 2" key="1">
    <citation type="submission" date="2014-08" db="EMBL/GenBank/DDBJ databases">
        <title>Clostridium innocuum, an unnegligible vancomycin-resistant pathogen causing extra-intestinal infections.</title>
        <authorList>
            <person name="Feng Y."/>
            <person name="Chiu C.-H."/>
        </authorList>
    </citation>
    <scope>NUCLEOTIDE SEQUENCE [LARGE SCALE GENOMIC DNA]</scope>
    <source>
        <strain evidence="1 2">AN88</strain>
    </source>
</reference>
<dbReference type="PANTHER" id="PTHR43434">
    <property type="entry name" value="PHOSPHOGLYCOLATE PHOSPHATASE"/>
    <property type="match status" value="1"/>
</dbReference>
<dbReference type="SFLD" id="SFLDG01129">
    <property type="entry name" value="C1.5:_HAD__Beta-PGM__Phosphata"/>
    <property type="match status" value="1"/>
</dbReference>
<dbReference type="SFLD" id="SFLDS00003">
    <property type="entry name" value="Haloacid_Dehalogenase"/>
    <property type="match status" value="1"/>
</dbReference>
<name>A0A099I4S3_CLOIN</name>
<gene>
    <name evidence="1" type="ORF">CIAN88_18175</name>
</gene>
<dbReference type="SFLD" id="SFLDG01135">
    <property type="entry name" value="C1.5.6:_HAD__Beta-PGM__Phospha"/>
    <property type="match status" value="1"/>
</dbReference>
<dbReference type="FunFam" id="3.40.50.1000:FF:000022">
    <property type="entry name" value="Phosphoglycolate phosphatase"/>
    <property type="match status" value="1"/>
</dbReference>